<evidence type="ECO:0000313" key="7">
    <source>
        <dbReference type="Proteomes" id="UP000774570"/>
    </source>
</evidence>
<evidence type="ECO:0000256" key="4">
    <source>
        <dbReference type="PROSITE-ProRule" id="PRU01161"/>
    </source>
</evidence>
<evidence type="ECO:0000259" key="5">
    <source>
        <dbReference type="PROSITE" id="PS51635"/>
    </source>
</evidence>
<keyword evidence="1 4" id="KW-0378">Hydrolase</keyword>
<dbReference type="EMBL" id="JAIBOA010000006">
    <property type="protein sequence ID" value="MBW8483068.1"/>
    <property type="molecule type" value="Genomic_DNA"/>
</dbReference>
<feature type="short sequence motif" description="GXGXXG" evidence="4">
    <location>
        <begin position="10"/>
        <end position="15"/>
    </location>
</feature>
<dbReference type="PANTHER" id="PTHR14226">
    <property type="entry name" value="NEUROPATHY TARGET ESTERASE/SWISS CHEESE D.MELANOGASTER"/>
    <property type="match status" value="1"/>
</dbReference>
<dbReference type="InterPro" id="IPR002641">
    <property type="entry name" value="PNPLA_dom"/>
</dbReference>
<evidence type="ECO:0000256" key="1">
    <source>
        <dbReference type="ARBA" id="ARBA00022801"/>
    </source>
</evidence>
<comment type="caution">
    <text evidence="6">The sequence shown here is derived from an EMBL/GenBank/DDBJ whole genome shotgun (WGS) entry which is preliminary data.</text>
</comment>
<reference evidence="6 7" key="1">
    <citation type="submission" date="2021-07" db="EMBL/GenBank/DDBJ databases">
        <title>Actinomadura sp. PM05-2 isolated from lichen.</title>
        <authorList>
            <person name="Somphong A."/>
            <person name="Phongsopitanun W."/>
            <person name="Tanasupawat S."/>
            <person name="Peongsungnone V."/>
        </authorList>
    </citation>
    <scope>NUCLEOTIDE SEQUENCE [LARGE SCALE GENOMIC DNA]</scope>
    <source>
        <strain evidence="6 7">PM05-2</strain>
    </source>
</reference>
<dbReference type="Pfam" id="PF01734">
    <property type="entry name" value="Patatin"/>
    <property type="match status" value="1"/>
</dbReference>
<dbReference type="Proteomes" id="UP000774570">
    <property type="component" value="Unassembled WGS sequence"/>
</dbReference>
<dbReference type="PANTHER" id="PTHR14226:SF57">
    <property type="entry name" value="BLR7027 PROTEIN"/>
    <property type="match status" value="1"/>
</dbReference>
<dbReference type="SUPFAM" id="SSF52151">
    <property type="entry name" value="FabD/lysophospholipase-like"/>
    <property type="match status" value="1"/>
</dbReference>
<organism evidence="6 7">
    <name type="scientific">Actinomadura parmotrematis</name>
    <dbReference type="NCBI Taxonomy" id="2864039"/>
    <lineage>
        <taxon>Bacteria</taxon>
        <taxon>Bacillati</taxon>
        <taxon>Actinomycetota</taxon>
        <taxon>Actinomycetes</taxon>
        <taxon>Streptosporangiales</taxon>
        <taxon>Thermomonosporaceae</taxon>
        <taxon>Actinomadura</taxon>
    </lineage>
</organism>
<dbReference type="InterPro" id="IPR050301">
    <property type="entry name" value="NTE"/>
</dbReference>
<protein>
    <submittedName>
        <fullName evidence="6">Patatin-like phospholipase family protein</fullName>
    </submittedName>
</protein>
<accession>A0ABS7FU55</accession>
<evidence type="ECO:0000256" key="3">
    <source>
        <dbReference type="ARBA" id="ARBA00023098"/>
    </source>
</evidence>
<feature type="active site" description="Proton acceptor" evidence="4">
    <location>
        <position position="188"/>
    </location>
</feature>
<sequence>MSGRALVLGGGGVAGIAWEAGLVVGLREAGADLAAADLIVGTSAGSVVGAHLAQGADLTAAVDRVAERDAAAPPERAAADMTAVMNAFAILFDASIEPREARRRVGELALSAPGTAALAPRLAELGETLASPAWPDRALKITAVDAADGAFTVWDRDGAATLPQAVMASCCVPCVFPPQEIAGRRYVDGGVRSATNADLAAGADRVVVLEPLAHLMPRTGLERELAALGSAEVAAVAPDAASVEVFGLDFLSPSLWRPAYAAGLAQAAAAAPEIRKVWNG</sequence>
<dbReference type="InterPro" id="IPR016035">
    <property type="entry name" value="Acyl_Trfase/lysoPLipase"/>
</dbReference>
<keyword evidence="2 4" id="KW-0442">Lipid degradation</keyword>
<keyword evidence="3 4" id="KW-0443">Lipid metabolism</keyword>
<feature type="domain" description="PNPLA" evidence="5">
    <location>
        <begin position="6"/>
        <end position="201"/>
    </location>
</feature>
<feature type="active site" description="Nucleophile" evidence="4">
    <location>
        <position position="43"/>
    </location>
</feature>
<evidence type="ECO:0000313" key="6">
    <source>
        <dbReference type="EMBL" id="MBW8483068.1"/>
    </source>
</evidence>
<feature type="short sequence motif" description="DGA/G" evidence="4">
    <location>
        <begin position="188"/>
        <end position="190"/>
    </location>
</feature>
<proteinExistence type="predicted"/>
<gene>
    <name evidence="6" type="ORF">K1Y72_11855</name>
</gene>
<evidence type="ECO:0000256" key="2">
    <source>
        <dbReference type="ARBA" id="ARBA00022963"/>
    </source>
</evidence>
<dbReference type="RefSeq" id="WP_220166009.1">
    <property type="nucleotide sequence ID" value="NZ_JAIBOA010000006.1"/>
</dbReference>
<keyword evidence="7" id="KW-1185">Reference proteome</keyword>
<name>A0ABS7FU55_9ACTN</name>
<feature type="short sequence motif" description="GXSXG" evidence="4">
    <location>
        <begin position="41"/>
        <end position="45"/>
    </location>
</feature>
<dbReference type="Gene3D" id="3.40.1090.10">
    <property type="entry name" value="Cytosolic phospholipase A2 catalytic domain"/>
    <property type="match status" value="2"/>
</dbReference>
<dbReference type="PROSITE" id="PS51635">
    <property type="entry name" value="PNPLA"/>
    <property type="match status" value="1"/>
</dbReference>